<dbReference type="PANTHER" id="PTHR43391">
    <property type="entry name" value="RETINOL DEHYDROGENASE-RELATED"/>
    <property type="match status" value="1"/>
</dbReference>
<evidence type="ECO:0000313" key="6">
    <source>
        <dbReference type="EMBL" id="AUX26839.1"/>
    </source>
</evidence>
<dbReference type="GO" id="GO:0016491">
    <property type="term" value="F:oxidoreductase activity"/>
    <property type="evidence" value="ECO:0007669"/>
    <property type="project" value="UniProtKB-KW"/>
</dbReference>
<evidence type="ECO:0000256" key="2">
    <source>
        <dbReference type="ARBA" id="ARBA00022857"/>
    </source>
</evidence>
<dbReference type="PRINTS" id="PR00080">
    <property type="entry name" value="SDRFAMILY"/>
</dbReference>
<dbReference type="Proteomes" id="UP000295781">
    <property type="component" value="Chromosome"/>
</dbReference>
<feature type="domain" description="Ketoreductase" evidence="5">
    <location>
        <begin position="7"/>
        <end position="195"/>
    </location>
</feature>
<dbReference type="NCBIfam" id="NF004843">
    <property type="entry name" value="PRK06194.1"/>
    <property type="match status" value="1"/>
</dbReference>
<sequence>MQQLNGKTVLITGAASGIGLAMARRFAAEKAKIVLVDIEENALRNAEKELRAAGAVVLAARADVSKASELEAAFARARAELGLVHVLCNNAGVGGAVGPTWAQSQADWDWTFAVNLWGVVHGTRIFLPPLLESGEEGHIVNTASMSGLFSTPFFAPYNASKHAVVAMSEVLAQELQLLGARVGVSLLCPGLVNTQIAVSERNRPAELRNEPDPARDGISQSLQQLALQQAAQIGMPPEEVAEAVLRAVLESRFYVLTHPSMKPTIEQRMRDILEERSPQVDPTFAAFASMFQLPTR</sequence>
<dbReference type="InterPro" id="IPR057326">
    <property type="entry name" value="KR_dom"/>
</dbReference>
<proteinExistence type="inferred from homology"/>
<gene>
    <name evidence="6" type="ORF">SOCEGT47_074090</name>
</gene>
<keyword evidence="2" id="KW-0521">NADP</keyword>
<protein>
    <recommendedName>
        <fullName evidence="5">Ketoreductase domain-containing protein</fullName>
    </recommendedName>
</protein>
<dbReference type="InterPro" id="IPR036291">
    <property type="entry name" value="NAD(P)-bd_dom_sf"/>
</dbReference>
<dbReference type="PRINTS" id="PR00081">
    <property type="entry name" value="GDHRDH"/>
</dbReference>
<dbReference type="EMBL" id="CP012670">
    <property type="protein sequence ID" value="AUX26839.1"/>
    <property type="molecule type" value="Genomic_DNA"/>
</dbReference>
<dbReference type="FunFam" id="3.40.50.720:FF:000084">
    <property type="entry name" value="Short-chain dehydrogenase reductase"/>
    <property type="match status" value="1"/>
</dbReference>
<organism evidence="6 7">
    <name type="scientific">Sorangium cellulosum</name>
    <name type="common">Polyangium cellulosum</name>
    <dbReference type="NCBI Taxonomy" id="56"/>
    <lineage>
        <taxon>Bacteria</taxon>
        <taxon>Pseudomonadati</taxon>
        <taxon>Myxococcota</taxon>
        <taxon>Polyangia</taxon>
        <taxon>Polyangiales</taxon>
        <taxon>Polyangiaceae</taxon>
        <taxon>Sorangium</taxon>
    </lineage>
</organism>
<dbReference type="AlphaFoldDB" id="A0A4P2QB72"/>
<dbReference type="PANTHER" id="PTHR43391:SF14">
    <property type="entry name" value="DEHYDROGENASE_REDUCTASE SDR FAMILY PROTEIN 7-LIKE"/>
    <property type="match status" value="1"/>
</dbReference>
<dbReference type="RefSeq" id="WP_165373540.1">
    <property type="nucleotide sequence ID" value="NZ_CP012670.1"/>
</dbReference>
<dbReference type="CDD" id="cd05233">
    <property type="entry name" value="SDR_c"/>
    <property type="match status" value="1"/>
</dbReference>
<dbReference type="InterPro" id="IPR002347">
    <property type="entry name" value="SDR_fam"/>
</dbReference>
<dbReference type="SUPFAM" id="SSF51735">
    <property type="entry name" value="NAD(P)-binding Rossmann-fold domains"/>
    <property type="match status" value="1"/>
</dbReference>
<name>A0A4P2QB72_SORCE</name>
<comment type="similarity">
    <text evidence="1 4">Belongs to the short-chain dehydrogenases/reductases (SDR) family.</text>
</comment>
<evidence type="ECO:0000256" key="1">
    <source>
        <dbReference type="ARBA" id="ARBA00006484"/>
    </source>
</evidence>
<keyword evidence="3" id="KW-0560">Oxidoreductase</keyword>
<dbReference type="PROSITE" id="PS00061">
    <property type="entry name" value="ADH_SHORT"/>
    <property type="match status" value="1"/>
</dbReference>
<evidence type="ECO:0000256" key="4">
    <source>
        <dbReference type="RuleBase" id="RU000363"/>
    </source>
</evidence>
<evidence type="ECO:0000313" key="7">
    <source>
        <dbReference type="Proteomes" id="UP000295781"/>
    </source>
</evidence>
<accession>A0A4P2QB72</accession>
<dbReference type="InterPro" id="IPR020904">
    <property type="entry name" value="Sc_DH/Rdtase_CS"/>
</dbReference>
<evidence type="ECO:0000259" key="5">
    <source>
        <dbReference type="SMART" id="SM00822"/>
    </source>
</evidence>
<evidence type="ECO:0000256" key="3">
    <source>
        <dbReference type="ARBA" id="ARBA00023002"/>
    </source>
</evidence>
<dbReference type="SMART" id="SM00822">
    <property type="entry name" value="PKS_KR"/>
    <property type="match status" value="1"/>
</dbReference>
<dbReference type="Pfam" id="PF00106">
    <property type="entry name" value="adh_short"/>
    <property type="match status" value="1"/>
</dbReference>
<reference evidence="6 7" key="1">
    <citation type="submission" date="2015-09" db="EMBL/GenBank/DDBJ databases">
        <title>Sorangium comparison.</title>
        <authorList>
            <person name="Zaburannyi N."/>
            <person name="Bunk B."/>
            <person name="Overmann J."/>
            <person name="Mueller R."/>
        </authorList>
    </citation>
    <scope>NUCLEOTIDE SEQUENCE [LARGE SCALE GENOMIC DNA]</scope>
    <source>
        <strain evidence="6 7">So ceGT47</strain>
    </source>
</reference>
<dbReference type="Gene3D" id="3.40.50.720">
    <property type="entry name" value="NAD(P)-binding Rossmann-like Domain"/>
    <property type="match status" value="1"/>
</dbReference>